<gene>
    <name evidence="14" type="ORF">B1756_12505</name>
</gene>
<reference evidence="15" key="1">
    <citation type="submission" date="2017-02" db="EMBL/GenBank/DDBJ databases">
        <title>Natronthermophilus aegyptiacus gen. nov.,sp. nov., an aerobic, extremely halophilic alkalithermophilic archaeon isolated from the athalassohaline Wadi An Natrun, Egypt.</title>
        <authorList>
            <person name="Zhao B."/>
        </authorList>
    </citation>
    <scope>NUCLEOTIDE SEQUENCE [LARGE SCALE GENOMIC DNA]</scope>
    <source>
        <strain evidence="15">JW/NM-HA 15</strain>
    </source>
</reference>
<keyword evidence="9 12" id="KW-0472">Membrane</keyword>
<dbReference type="GO" id="GO:0046872">
    <property type="term" value="F:metal ion binding"/>
    <property type="evidence" value="ECO:0007669"/>
    <property type="project" value="UniProtKB-KW"/>
</dbReference>
<evidence type="ECO:0000256" key="12">
    <source>
        <dbReference type="SAM" id="Phobius"/>
    </source>
</evidence>
<name>A0A2Z2HTE8_9EURY</name>
<keyword evidence="6 10" id="KW-0862">Zinc</keyword>
<keyword evidence="7 12" id="KW-1133">Transmembrane helix</keyword>
<sequence length="430" mass="46026">MALDRLTLGLWIRMLVAGVVAGVGMVVLFVAEVAFAALMAAVFIEAIPEFALIILGLVAVVAVTLGLWITVAATYRRLMPAPLVVGRVSHDGMADALEPLARGLANPTVPVTRRGLAIAVGGPVLAFAGYLAIDLLPVVTPFVLGFVVGVGLVCYGTGRLVYEEVTADGAVRDDIAETARVPASDDADSDDELEAERRAVQARVDRLAAQADAPSPTVLLGRSSVPVAASVGYRPATSSIVVSRGLVDRLSERELEAVLAHELAHVINRDAAVLTALSLPATKVEAMFAEGEQHEDAQEQETNTDPSTAGPHSGFVLVAAVPVFLVTSLAIASLARYREYVADRGAIALTGDPAALASALETLDRDVTRQPGRDLRGHGSTAAFSIVPPPWEEHRFFDRTRRFVRRRLFGTHPRTERRVRRLREVTREYE</sequence>
<feature type="region of interest" description="Disordered" evidence="11">
    <location>
        <begin position="291"/>
        <end position="310"/>
    </location>
</feature>
<evidence type="ECO:0000256" key="9">
    <source>
        <dbReference type="ARBA" id="ARBA00023136"/>
    </source>
</evidence>
<dbReference type="OrthoDB" id="28389at2157"/>
<keyword evidence="5 10" id="KW-0378">Hydrolase</keyword>
<protein>
    <recommendedName>
        <fullName evidence="13">Peptidase M48 domain-containing protein</fullName>
    </recommendedName>
</protein>
<dbReference type="Gene3D" id="3.30.2010.10">
    <property type="entry name" value="Metalloproteases ('zincins'), catalytic domain"/>
    <property type="match status" value="1"/>
</dbReference>
<feature type="transmembrane region" description="Helical" evidence="12">
    <location>
        <begin position="12"/>
        <end position="44"/>
    </location>
</feature>
<accession>A0A2Z2HTE8</accession>
<evidence type="ECO:0000313" key="14">
    <source>
        <dbReference type="EMBL" id="ARS90469.1"/>
    </source>
</evidence>
<dbReference type="Pfam" id="PF01435">
    <property type="entry name" value="Peptidase_M48"/>
    <property type="match status" value="1"/>
</dbReference>
<keyword evidence="8 10" id="KW-0482">Metalloprotease</keyword>
<dbReference type="PANTHER" id="PTHR43221">
    <property type="entry name" value="PROTEASE HTPX"/>
    <property type="match status" value="1"/>
</dbReference>
<feature type="transmembrane region" description="Helical" evidence="12">
    <location>
        <begin position="315"/>
        <end position="335"/>
    </location>
</feature>
<feature type="domain" description="Peptidase M48" evidence="13">
    <location>
        <begin position="195"/>
        <end position="425"/>
    </location>
</feature>
<feature type="transmembrane region" description="Helical" evidence="12">
    <location>
        <begin position="139"/>
        <end position="162"/>
    </location>
</feature>
<evidence type="ECO:0000256" key="10">
    <source>
        <dbReference type="RuleBase" id="RU003983"/>
    </source>
</evidence>
<evidence type="ECO:0000256" key="2">
    <source>
        <dbReference type="ARBA" id="ARBA00022670"/>
    </source>
</evidence>
<dbReference type="PANTHER" id="PTHR43221:SF2">
    <property type="entry name" value="PROTEASE HTPX HOMOLOG"/>
    <property type="match status" value="1"/>
</dbReference>
<dbReference type="AlphaFoldDB" id="A0A2Z2HTE8"/>
<evidence type="ECO:0000256" key="7">
    <source>
        <dbReference type="ARBA" id="ARBA00022989"/>
    </source>
</evidence>
<evidence type="ECO:0000256" key="1">
    <source>
        <dbReference type="ARBA" id="ARBA00022475"/>
    </source>
</evidence>
<dbReference type="GO" id="GO:0006508">
    <property type="term" value="P:proteolysis"/>
    <property type="evidence" value="ECO:0007669"/>
    <property type="project" value="UniProtKB-KW"/>
</dbReference>
<dbReference type="KEGG" id="naj:B1756_12505"/>
<dbReference type="RefSeq" id="WP_086888843.1">
    <property type="nucleotide sequence ID" value="NZ_CP019893.1"/>
</dbReference>
<keyword evidence="1" id="KW-1003">Cell membrane</keyword>
<comment type="similarity">
    <text evidence="10">Belongs to the peptidase M48 family.</text>
</comment>
<organism evidence="14 15">
    <name type="scientific">Natrarchaeobaculum aegyptiacum</name>
    <dbReference type="NCBI Taxonomy" id="745377"/>
    <lineage>
        <taxon>Archaea</taxon>
        <taxon>Methanobacteriati</taxon>
        <taxon>Methanobacteriota</taxon>
        <taxon>Stenosarchaea group</taxon>
        <taxon>Halobacteria</taxon>
        <taxon>Halobacteriales</taxon>
        <taxon>Natrialbaceae</taxon>
        <taxon>Natrarchaeobaculum</taxon>
    </lineage>
</organism>
<feature type="transmembrane region" description="Helical" evidence="12">
    <location>
        <begin position="115"/>
        <end position="133"/>
    </location>
</feature>
<keyword evidence="4" id="KW-0479">Metal-binding</keyword>
<evidence type="ECO:0000256" key="4">
    <source>
        <dbReference type="ARBA" id="ARBA00022723"/>
    </source>
</evidence>
<dbReference type="InterPro" id="IPR050083">
    <property type="entry name" value="HtpX_protease"/>
</dbReference>
<evidence type="ECO:0000313" key="15">
    <source>
        <dbReference type="Proteomes" id="UP000250088"/>
    </source>
</evidence>
<comment type="cofactor">
    <cofactor evidence="10">
        <name>Zn(2+)</name>
        <dbReference type="ChEBI" id="CHEBI:29105"/>
    </cofactor>
    <text evidence="10">Binds 1 zinc ion per subunit.</text>
</comment>
<keyword evidence="3 12" id="KW-0812">Transmembrane</keyword>
<evidence type="ECO:0000256" key="6">
    <source>
        <dbReference type="ARBA" id="ARBA00022833"/>
    </source>
</evidence>
<evidence type="ECO:0000256" key="5">
    <source>
        <dbReference type="ARBA" id="ARBA00022801"/>
    </source>
</evidence>
<keyword evidence="2 10" id="KW-0645">Protease</keyword>
<dbReference type="GO" id="GO:0004222">
    <property type="term" value="F:metalloendopeptidase activity"/>
    <property type="evidence" value="ECO:0007669"/>
    <property type="project" value="InterPro"/>
</dbReference>
<evidence type="ECO:0000256" key="8">
    <source>
        <dbReference type="ARBA" id="ARBA00023049"/>
    </source>
</evidence>
<dbReference type="Proteomes" id="UP000250088">
    <property type="component" value="Chromosome"/>
</dbReference>
<evidence type="ECO:0000256" key="3">
    <source>
        <dbReference type="ARBA" id="ARBA00022692"/>
    </source>
</evidence>
<proteinExistence type="inferred from homology"/>
<evidence type="ECO:0000256" key="11">
    <source>
        <dbReference type="SAM" id="MobiDB-lite"/>
    </source>
</evidence>
<dbReference type="EMBL" id="CP019893">
    <property type="protein sequence ID" value="ARS90469.1"/>
    <property type="molecule type" value="Genomic_DNA"/>
</dbReference>
<feature type="transmembrane region" description="Helical" evidence="12">
    <location>
        <begin position="50"/>
        <end position="71"/>
    </location>
</feature>
<evidence type="ECO:0000259" key="13">
    <source>
        <dbReference type="Pfam" id="PF01435"/>
    </source>
</evidence>
<dbReference type="InterPro" id="IPR001915">
    <property type="entry name" value="Peptidase_M48"/>
</dbReference>
<keyword evidence="15" id="KW-1185">Reference proteome</keyword>
<dbReference type="GeneID" id="32894912"/>